<dbReference type="InterPro" id="IPR001878">
    <property type="entry name" value="Znf_CCHC"/>
</dbReference>
<keyword evidence="1" id="KW-0863">Zinc-finger</keyword>
<dbReference type="Proteomes" id="UP000285326">
    <property type="component" value="Unassembled WGS sequence"/>
</dbReference>
<proteinExistence type="predicted"/>
<dbReference type="GO" id="GO:0008270">
    <property type="term" value="F:zinc ion binding"/>
    <property type="evidence" value="ECO:0007669"/>
    <property type="project" value="UniProtKB-KW"/>
</dbReference>
<dbReference type="AlphaFoldDB" id="A0A420JCL2"/>
<reference evidence="3 4" key="1">
    <citation type="journal article" date="2018" name="BMC Genomics">
        <title>Comparative genome analyses reveal sequence features reflecting distinct modes of host-adaptation between dicot and monocot powdery mildew.</title>
        <authorList>
            <person name="Wu Y."/>
            <person name="Ma X."/>
            <person name="Pan Z."/>
            <person name="Kale S.D."/>
            <person name="Song Y."/>
            <person name="King H."/>
            <person name="Zhang Q."/>
            <person name="Presley C."/>
            <person name="Deng X."/>
            <person name="Wei C.I."/>
            <person name="Xiao S."/>
        </authorList>
    </citation>
    <scope>NUCLEOTIDE SEQUENCE [LARGE SCALE GENOMIC DNA]</scope>
    <source>
        <strain evidence="3">UMSG1</strain>
    </source>
</reference>
<name>A0A420JCL2_9PEZI</name>
<organism evidence="3 4">
    <name type="scientific">Golovinomyces cichoracearum</name>
    <dbReference type="NCBI Taxonomy" id="62708"/>
    <lineage>
        <taxon>Eukaryota</taxon>
        <taxon>Fungi</taxon>
        <taxon>Dikarya</taxon>
        <taxon>Ascomycota</taxon>
        <taxon>Pezizomycotina</taxon>
        <taxon>Leotiomycetes</taxon>
        <taxon>Erysiphales</taxon>
        <taxon>Erysiphaceae</taxon>
        <taxon>Golovinomyces</taxon>
    </lineage>
</organism>
<sequence>MPPPSSSLHPIINGFKAHNPAADGLLCINCGDFGHRRRECRNSSLPYWEQAYL</sequence>
<keyword evidence="1" id="KW-0862">Zinc</keyword>
<evidence type="ECO:0000313" key="4">
    <source>
        <dbReference type="Proteomes" id="UP000285326"/>
    </source>
</evidence>
<dbReference type="EMBL" id="MCBS01004298">
    <property type="protein sequence ID" value="RKF96003.1"/>
    <property type="molecule type" value="Genomic_DNA"/>
</dbReference>
<evidence type="ECO:0000256" key="1">
    <source>
        <dbReference type="PROSITE-ProRule" id="PRU00047"/>
    </source>
</evidence>
<keyword evidence="1" id="KW-0479">Metal-binding</keyword>
<evidence type="ECO:0000259" key="2">
    <source>
        <dbReference type="PROSITE" id="PS50158"/>
    </source>
</evidence>
<dbReference type="SMART" id="SM00343">
    <property type="entry name" value="ZnF_C2HC"/>
    <property type="match status" value="1"/>
</dbReference>
<dbReference type="InterPro" id="IPR036875">
    <property type="entry name" value="Znf_CCHC_sf"/>
</dbReference>
<protein>
    <recommendedName>
        <fullName evidence="2">CCHC-type domain-containing protein</fullName>
    </recommendedName>
</protein>
<feature type="domain" description="CCHC-type" evidence="2">
    <location>
        <begin position="27"/>
        <end position="42"/>
    </location>
</feature>
<accession>A0A420JCL2</accession>
<dbReference type="GO" id="GO:0003676">
    <property type="term" value="F:nucleic acid binding"/>
    <property type="evidence" value="ECO:0007669"/>
    <property type="project" value="InterPro"/>
</dbReference>
<evidence type="ECO:0000313" key="3">
    <source>
        <dbReference type="EMBL" id="RKF96003.1"/>
    </source>
</evidence>
<gene>
    <name evidence="3" type="ORF">GcM1_042001</name>
</gene>
<dbReference type="PROSITE" id="PS50158">
    <property type="entry name" value="ZF_CCHC"/>
    <property type="match status" value="1"/>
</dbReference>
<dbReference type="SUPFAM" id="SSF57756">
    <property type="entry name" value="Retrovirus zinc finger-like domains"/>
    <property type="match status" value="1"/>
</dbReference>
<comment type="caution">
    <text evidence="3">The sequence shown here is derived from an EMBL/GenBank/DDBJ whole genome shotgun (WGS) entry which is preliminary data.</text>
</comment>